<dbReference type="Proteomes" id="UP000663870">
    <property type="component" value="Unassembled WGS sequence"/>
</dbReference>
<dbReference type="GO" id="GO:0003755">
    <property type="term" value="F:peptidyl-prolyl cis-trans isomerase activity"/>
    <property type="evidence" value="ECO:0007669"/>
    <property type="project" value="UniProtKB-UniRule"/>
</dbReference>
<protein>
    <recommendedName>
        <fullName evidence="9">Peptidyl-prolyl cis-trans isomerase</fullName>
        <shortName evidence="9">PPIase</shortName>
        <ecNumber evidence="9">5.2.1.8</ecNumber>
    </recommendedName>
</protein>
<feature type="compositionally biased region" description="Basic residues" evidence="10">
    <location>
        <begin position="333"/>
        <end position="342"/>
    </location>
</feature>
<evidence type="ECO:0000256" key="6">
    <source>
        <dbReference type="ARBA" id="ARBA00023235"/>
    </source>
</evidence>
<keyword evidence="14" id="KW-1185">Reference proteome</keyword>
<dbReference type="GO" id="GO:0005634">
    <property type="term" value="C:nucleus"/>
    <property type="evidence" value="ECO:0007669"/>
    <property type="project" value="UniProtKB-SubCell"/>
</dbReference>
<dbReference type="Gene3D" id="3.30.70.330">
    <property type="match status" value="1"/>
</dbReference>
<accession>A0A813SFM8</accession>
<feature type="domain" description="RRM" evidence="12">
    <location>
        <begin position="242"/>
        <end position="320"/>
    </location>
</feature>
<evidence type="ECO:0000256" key="10">
    <source>
        <dbReference type="SAM" id="MobiDB-lite"/>
    </source>
</evidence>
<evidence type="ECO:0000256" key="5">
    <source>
        <dbReference type="ARBA" id="ARBA00023110"/>
    </source>
</evidence>
<reference evidence="13" key="1">
    <citation type="submission" date="2021-02" db="EMBL/GenBank/DDBJ databases">
        <authorList>
            <person name="Nowell W R."/>
        </authorList>
    </citation>
    <scope>NUCLEOTIDE SEQUENCE</scope>
</reference>
<dbReference type="InterPro" id="IPR002130">
    <property type="entry name" value="Cyclophilin-type_PPIase_dom"/>
</dbReference>
<dbReference type="EMBL" id="CAJNOL010000053">
    <property type="protein sequence ID" value="CAF0794431.1"/>
    <property type="molecule type" value="Genomic_DNA"/>
</dbReference>
<dbReference type="PROSITE" id="PS50072">
    <property type="entry name" value="CSA_PPIASE_2"/>
    <property type="match status" value="1"/>
</dbReference>
<comment type="caution">
    <text evidence="13">The sequence shown here is derived from an EMBL/GenBank/DDBJ whole genome shotgun (WGS) entry which is preliminary data.</text>
</comment>
<comment type="catalytic activity">
    <reaction evidence="1 9">
        <text>[protein]-peptidylproline (omega=180) = [protein]-peptidylproline (omega=0)</text>
        <dbReference type="Rhea" id="RHEA:16237"/>
        <dbReference type="Rhea" id="RHEA-COMP:10747"/>
        <dbReference type="Rhea" id="RHEA-COMP:10748"/>
        <dbReference type="ChEBI" id="CHEBI:83833"/>
        <dbReference type="ChEBI" id="CHEBI:83834"/>
        <dbReference type="EC" id="5.2.1.8"/>
    </reaction>
</comment>
<dbReference type="InterPro" id="IPR012677">
    <property type="entry name" value="Nucleotide-bd_a/b_plait_sf"/>
</dbReference>
<dbReference type="CDD" id="cd01921">
    <property type="entry name" value="cyclophilin_RRM"/>
    <property type="match status" value="1"/>
</dbReference>
<dbReference type="InterPro" id="IPR000504">
    <property type="entry name" value="RRM_dom"/>
</dbReference>
<dbReference type="FunFam" id="2.40.100.10:FF:000015">
    <property type="entry name" value="Peptidyl-prolyl cis-trans isomerase"/>
    <property type="match status" value="1"/>
</dbReference>
<evidence type="ECO:0000313" key="13">
    <source>
        <dbReference type="EMBL" id="CAF0794431.1"/>
    </source>
</evidence>
<dbReference type="CDD" id="cd12235">
    <property type="entry name" value="RRM_PPIL4"/>
    <property type="match status" value="1"/>
</dbReference>
<feature type="region of interest" description="Disordered" evidence="10">
    <location>
        <begin position="333"/>
        <end position="361"/>
    </location>
</feature>
<gene>
    <name evidence="13" type="ORF">JXQ802_LOCUS3897</name>
</gene>
<evidence type="ECO:0000256" key="8">
    <source>
        <dbReference type="PROSITE-ProRule" id="PRU00176"/>
    </source>
</evidence>
<keyword evidence="7 9" id="KW-0539">Nucleus</keyword>
<keyword evidence="5 9" id="KW-0697">Rotamase</keyword>
<dbReference type="SUPFAM" id="SSF50891">
    <property type="entry name" value="Cyclophilin-like"/>
    <property type="match status" value="1"/>
</dbReference>
<dbReference type="Pfam" id="PF00076">
    <property type="entry name" value="RRM_1"/>
    <property type="match status" value="1"/>
</dbReference>
<dbReference type="InterPro" id="IPR029000">
    <property type="entry name" value="Cyclophilin-like_dom_sf"/>
</dbReference>
<dbReference type="GO" id="GO:0003723">
    <property type="term" value="F:RNA binding"/>
    <property type="evidence" value="ECO:0007669"/>
    <property type="project" value="UniProtKB-UniRule"/>
</dbReference>
<dbReference type="PRINTS" id="PR00153">
    <property type="entry name" value="CSAPPISMRASE"/>
</dbReference>
<evidence type="ECO:0000256" key="9">
    <source>
        <dbReference type="RuleBase" id="RU365081"/>
    </source>
</evidence>
<comment type="subcellular location">
    <subcellularLocation>
        <location evidence="3 9">Nucleus</location>
    </subcellularLocation>
</comment>
<evidence type="ECO:0000256" key="4">
    <source>
        <dbReference type="ARBA" id="ARBA00022884"/>
    </source>
</evidence>
<dbReference type="InterPro" id="IPR035979">
    <property type="entry name" value="RBD_domain_sf"/>
</dbReference>
<feature type="domain" description="PPIase cyclophilin-type" evidence="11">
    <location>
        <begin position="1"/>
        <end position="161"/>
    </location>
</feature>
<organism evidence="13 14">
    <name type="scientific">Rotaria sordida</name>
    <dbReference type="NCBI Taxonomy" id="392033"/>
    <lineage>
        <taxon>Eukaryota</taxon>
        <taxon>Metazoa</taxon>
        <taxon>Spiralia</taxon>
        <taxon>Gnathifera</taxon>
        <taxon>Rotifera</taxon>
        <taxon>Eurotatoria</taxon>
        <taxon>Bdelloidea</taxon>
        <taxon>Philodinida</taxon>
        <taxon>Philodinidae</taxon>
        <taxon>Rotaria</taxon>
    </lineage>
</organism>
<dbReference type="PANTHER" id="PTHR45843">
    <property type="entry name" value="PEPTIDYL-PROLYL CIS-TRANS ISOMERASE-LIKE 4"/>
    <property type="match status" value="1"/>
</dbReference>
<dbReference type="Pfam" id="PF00160">
    <property type="entry name" value="Pro_isomerase"/>
    <property type="match status" value="1"/>
</dbReference>
<evidence type="ECO:0000256" key="3">
    <source>
        <dbReference type="ARBA" id="ARBA00004123"/>
    </source>
</evidence>
<proteinExistence type="inferred from homology"/>
<sequence length="361" mass="41623">MSVVLETTLGDITIDLYYDERPISCKNFLYLCEIKYYNFCLFHSIQTNFIAQTGDPTGTGRGGESIYRELYGEQAKYFDMEKKPLIKHRKRGTVSMVNNSNNQHGSQFFLTLSSDLDSLDGIHTVFGEIVDGWDVLDKINIAVVDRDFRPYHDIRIIHTVILSNPFKIPSSLDIPERSPSPTIERVKSSMITFDEMFDEDRVQGKTEEEIKDYIEEKEAQARAQILELIGDLPEADIKPPENVLFVCKLNQVTTDEDLETIFSRFGEILSCEIVRDKKTGDSLCYAFIEYENEEDAEQAYFKMDNVLIDDRRIHVDFSQSVAKAKWEYDKKQRKLKALKARRSSPPSPSRSSSSKRVKSKR</sequence>
<evidence type="ECO:0000256" key="2">
    <source>
        <dbReference type="ARBA" id="ARBA00002388"/>
    </source>
</evidence>
<comment type="similarity">
    <text evidence="9">Belongs to the cyclophilin-type PPIase family. PPIL4 subfamily.</text>
</comment>
<dbReference type="AlphaFoldDB" id="A0A813SFM8"/>
<dbReference type="PANTHER" id="PTHR45843:SF1">
    <property type="entry name" value="PEPTIDYL-PROLYL CIS-TRANS ISOMERASE-LIKE 4"/>
    <property type="match status" value="1"/>
</dbReference>
<dbReference type="InterPro" id="IPR035542">
    <property type="entry name" value="CRIP"/>
</dbReference>
<dbReference type="Gene3D" id="2.40.100.10">
    <property type="entry name" value="Cyclophilin-like"/>
    <property type="match status" value="1"/>
</dbReference>
<evidence type="ECO:0000259" key="11">
    <source>
        <dbReference type="PROSITE" id="PS50072"/>
    </source>
</evidence>
<evidence type="ECO:0000256" key="7">
    <source>
        <dbReference type="ARBA" id="ARBA00023242"/>
    </source>
</evidence>
<evidence type="ECO:0000313" key="14">
    <source>
        <dbReference type="Proteomes" id="UP000663870"/>
    </source>
</evidence>
<dbReference type="SMART" id="SM00360">
    <property type="entry name" value="RRM"/>
    <property type="match status" value="1"/>
</dbReference>
<name>A0A813SFM8_9BILA</name>
<keyword evidence="4 8" id="KW-0694">RNA-binding</keyword>
<evidence type="ECO:0000259" key="12">
    <source>
        <dbReference type="PROSITE" id="PS50102"/>
    </source>
</evidence>
<dbReference type="FunFam" id="3.30.70.330:FF:000287">
    <property type="entry name" value="Peptidyl-prolyl cis-trans isomerase"/>
    <property type="match status" value="1"/>
</dbReference>
<dbReference type="PROSITE" id="PS50102">
    <property type="entry name" value="RRM"/>
    <property type="match status" value="1"/>
</dbReference>
<comment type="function">
    <text evidence="2 9">PPIases accelerate the folding of proteins. It catalyzes the cis-trans isomerization of proline imidic peptide bonds in oligopeptides.</text>
</comment>
<dbReference type="InterPro" id="IPR035538">
    <property type="entry name" value="Cyclophilin_PPIL4"/>
</dbReference>
<keyword evidence="6 9" id="KW-0413">Isomerase</keyword>
<evidence type="ECO:0000256" key="1">
    <source>
        <dbReference type="ARBA" id="ARBA00000971"/>
    </source>
</evidence>
<dbReference type="EC" id="5.2.1.8" evidence="9"/>
<dbReference type="SUPFAM" id="SSF54928">
    <property type="entry name" value="RNA-binding domain, RBD"/>
    <property type="match status" value="1"/>
</dbReference>